<dbReference type="Pfam" id="PF23499">
    <property type="entry name" value="YnfU"/>
    <property type="match status" value="1"/>
</dbReference>
<dbReference type="InterPro" id="IPR057793">
    <property type="entry name" value="YnfU-like"/>
</dbReference>
<keyword evidence="2" id="KW-1185">Reference proteome</keyword>
<accession>A0ABU8ZAC0</accession>
<dbReference type="RefSeq" id="WP_221180792.1">
    <property type="nucleotide sequence ID" value="NZ_JARXNH020000057.1"/>
</dbReference>
<evidence type="ECO:0000313" key="2">
    <source>
        <dbReference type="Proteomes" id="UP001334005"/>
    </source>
</evidence>
<dbReference type="EMBL" id="JARXNH020000057">
    <property type="protein sequence ID" value="MEK0250246.1"/>
    <property type="molecule type" value="Genomic_DNA"/>
</dbReference>
<dbReference type="NCBIfam" id="NF038384">
    <property type="entry name" value="zinc_YnfU_fam"/>
    <property type="match status" value="1"/>
</dbReference>
<comment type="caution">
    <text evidence="1">The sequence shown here is derived from an EMBL/GenBank/DDBJ whole genome shotgun (WGS) entry which is preliminary data.</text>
</comment>
<reference evidence="1 2" key="1">
    <citation type="submission" date="2024-03" db="EMBL/GenBank/DDBJ databases">
        <title>Two novel Raoultella species associated with bleeding cankers of broadleaf hosts, Raoultella scottia sp. nov. and Raoultella lignicola sp. nov.</title>
        <authorList>
            <person name="Brady C.L."/>
        </authorList>
    </citation>
    <scope>NUCLEOTIDE SEQUENCE [LARGE SCALE GENOMIC DNA]</scope>
    <source>
        <strain evidence="1 2">BAC 10a-01-01</strain>
    </source>
</reference>
<dbReference type="Proteomes" id="UP001334005">
    <property type="component" value="Unassembled WGS sequence"/>
</dbReference>
<name>A0ABU8ZAC0_9ENTR</name>
<gene>
    <name evidence="1" type="ORF">QFI66_019345</name>
</gene>
<organism evidence="1 2">
    <name type="scientific">Raoultella scottii</name>
    <dbReference type="NCBI Taxonomy" id="3040937"/>
    <lineage>
        <taxon>Bacteria</taxon>
        <taxon>Pseudomonadati</taxon>
        <taxon>Pseudomonadota</taxon>
        <taxon>Gammaproteobacteria</taxon>
        <taxon>Enterobacterales</taxon>
        <taxon>Enterobacteriaceae</taxon>
        <taxon>Klebsiella/Raoultella group</taxon>
        <taxon>Raoultella</taxon>
    </lineage>
</organism>
<evidence type="ECO:0000313" key="1">
    <source>
        <dbReference type="EMBL" id="MEK0250246.1"/>
    </source>
</evidence>
<sequence length="53" mass="6180">MTIFDDLKMYMDKQVKVTCPHCSHIMEQSSSKMRKNVTCICPKCGYFFLPEEG</sequence>
<protein>
    <submittedName>
        <fullName evidence="1">YnfU family zinc-binding protein</fullName>
    </submittedName>
</protein>
<proteinExistence type="predicted"/>